<dbReference type="InterPro" id="IPR001087">
    <property type="entry name" value="GDSL"/>
</dbReference>
<sequence length="625" mass="69926">MNSTGLASISDRWKSRWGITRIVAISLVIGVVLVSYSLPVFFPSRACQVPAIYNFGDSNSDTGSSSATFGRLPSPYAEELGLPYLSAYLDSMDSDFKHGSNFAVSGSTIQPADGKLFGAGFNPLSLSIQLSQFQQFRDRTIELYKQDRKLWRESRLPGPEDFSKALYTLDCGQNDLHFGLISMIDEEKVVASIPSLINQFAIAIEKLYQEGARTFWIHNTGPIGCLPFPVIKHPPKPGNADQIGCVKSYNDVAQEFNKQLKEKVSKVRTQLLDAVLILVDIYSAKYSLISKANKYGFDNPLGYCCGHHEDHIVECGKTIELANGTNVYGAEKLGLPYLSAYLDSVGSNFRHGANFATAGSTIRPQNTTLRQSGFSPISLDVQWNEFYDFHRRSQIFRSKGFRFSRALYTFDIGQNDLTSGYFLNMSANEVRAYVPDVLNQFKNIVSYVYGQGGRNFWIHNTGPFGCLPYVIDRIPISKAEFDKVGCGTPFNEVAQYFNRGLKEVVAQLRKELPHAAITYVDVYTVKYNLISRARTHGFNESLRACCGHGGKYNYNKNIGCGRKITVRGKQIMIGKPCKDPSRWINWDGVHYTQAANEWVFEQIVDGSFSDPPIPLKMACHRHPLS</sequence>
<keyword evidence="7" id="KW-1185">Reference proteome</keyword>
<keyword evidence="4" id="KW-0325">Glycoprotein</keyword>
<evidence type="ECO:0000256" key="4">
    <source>
        <dbReference type="ARBA" id="ARBA00023180"/>
    </source>
</evidence>
<evidence type="ECO:0000256" key="3">
    <source>
        <dbReference type="ARBA" id="ARBA00022801"/>
    </source>
</evidence>
<name>A0A6A6M2L7_HEVBR</name>
<evidence type="ECO:0000313" key="7">
    <source>
        <dbReference type="Proteomes" id="UP000467840"/>
    </source>
</evidence>
<dbReference type="Gene3D" id="3.40.50.1110">
    <property type="entry name" value="SGNH hydrolase"/>
    <property type="match status" value="2"/>
</dbReference>
<dbReference type="PANTHER" id="PTHR22835">
    <property type="entry name" value="ZINC FINGER FYVE DOMAIN CONTAINING PROTEIN"/>
    <property type="match status" value="1"/>
</dbReference>
<keyword evidence="5" id="KW-1133">Transmembrane helix</keyword>
<dbReference type="EMBL" id="JAAGAX010000008">
    <property type="protein sequence ID" value="KAF2307057.1"/>
    <property type="molecule type" value="Genomic_DNA"/>
</dbReference>
<keyword evidence="3" id="KW-0378">Hydrolase</keyword>
<keyword evidence="5" id="KW-0472">Membrane</keyword>
<dbReference type="AlphaFoldDB" id="A0A6A6M2L7"/>
<dbReference type="SUPFAM" id="SSF52266">
    <property type="entry name" value="SGNH hydrolase"/>
    <property type="match status" value="1"/>
</dbReference>
<evidence type="ECO:0000313" key="6">
    <source>
        <dbReference type="EMBL" id="KAF2307057.1"/>
    </source>
</evidence>
<dbReference type="InterPro" id="IPR035669">
    <property type="entry name" value="SGNH_plant_lipase-like"/>
</dbReference>
<dbReference type="Proteomes" id="UP000467840">
    <property type="component" value="Chromosome 9"/>
</dbReference>
<dbReference type="GO" id="GO:0016788">
    <property type="term" value="F:hydrolase activity, acting on ester bonds"/>
    <property type="evidence" value="ECO:0007669"/>
    <property type="project" value="InterPro"/>
</dbReference>
<evidence type="ECO:0000256" key="2">
    <source>
        <dbReference type="ARBA" id="ARBA00022729"/>
    </source>
</evidence>
<protein>
    <submittedName>
        <fullName evidence="6">Uncharacterized protein</fullName>
    </submittedName>
</protein>
<dbReference type="InterPro" id="IPR036514">
    <property type="entry name" value="SGNH_hydro_sf"/>
</dbReference>
<keyword evidence="2" id="KW-0732">Signal</keyword>
<comment type="similarity">
    <text evidence="1">Belongs to the 'GDSL' lipolytic enzyme family.</text>
</comment>
<feature type="transmembrane region" description="Helical" evidence="5">
    <location>
        <begin position="22"/>
        <end position="42"/>
    </location>
</feature>
<proteinExistence type="inferred from homology"/>
<keyword evidence="5" id="KW-0812">Transmembrane</keyword>
<gene>
    <name evidence="6" type="ORF">GH714_024591</name>
</gene>
<accession>A0A6A6M2L7</accession>
<evidence type="ECO:0000256" key="1">
    <source>
        <dbReference type="ARBA" id="ARBA00008668"/>
    </source>
</evidence>
<evidence type="ECO:0000256" key="5">
    <source>
        <dbReference type="SAM" id="Phobius"/>
    </source>
</evidence>
<dbReference type="PANTHER" id="PTHR22835:SF588">
    <property type="entry name" value="ALPHA-L-FUCOSIDASE 3"/>
    <property type="match status" value="1"/>
</dbReference>
<organism evidence="6 7">
    <name type="scientific">Hevea brasiliensis</name>
    <name type="common">Para rubber tree</name>
    <name type="synonym">Siphonia brasiliensis</name>
    <dbReference type="NCBI Taxonomy" id="3981"/>
    <lineage>
        <taxon>Eukaryota</taxon>
        <taxon>Viridiplantae</taxon>
        <taxon>Streptophyta</taxon>
        <taxon>Embryophyta</taxon>
        <taxon>Tracheophyta</taxon>
        <taxon>Spermatophyta</taxon>
        <taxon>Magnoliopsida</taxon>
        <taxon>eudicotyledons</taxon>
        <taxon>Gunneridae</taxon>
        <taxon>Pentapetalae</taxon>
        <taxon>rosids</taxon>
        <taxon>fabids</taxon>
        <taxon>Malpighiales</taxon>
        <taxon>Euphorbiaceae</taxon>
        <taxon>Crotonoideae</taxon>
        <taxon>Micrandreae</taxon>
        <taxon>Hevea</taxon>
    </lineage>
</organism>
<dbReference type="Pfam" id="PF00657">
    <property type="entry name" value="Lipase_GDSL"/>
    <property type="match status" value="2"/>
</dbReference>
<comment type="caution">
    <text evidence="6">The sequence shown here is derived from an EMBL/GenBank/DDBJ whole genome shotgun (WGS) entry which is preliminary data.</text>
</comment>
<reference evidence="6 7" key="1">
    <citation type="journal article" date="2020" name="Mol. Plant">
        <title>The Chromosome-Based Rubber Tree Genome Provides New Insights into Spurge Genome Evolution and Rubber Biosynthesis.</title>
        <authorList>
            <person name="Liu J."/>
            <person name="Shi C."/>
            <person name="Shi C.C."/>
            <person name="Li W."/>
            <person name="Zhang Q.J."/>
            <person name="Zhang Y."/>
            <person name="Li K."/>
            <person name="Lu H.F."/>
            <person name="Shi C."/>
            <person name="Zhu S.T."/>
            <person name="Xiao Z.Y."/>
            <person name="Nan H."/>
            <person name="Yue Y."/>
            <person name="Zhu X.G."/>
            <person name="Wu Y."/>
            <person name="Hong X.N."/>
            <person name="Fan G.Y."/>
            <person name="Tong Y."/>
            <person name="Zhang D."/>
            <person name="Mao C.L."/>
            <person name="Liu Y.L."/>
            <person name="Hao S.J."/>
            <person name="Liu W.Q."/>
            <person name="Lv M.Q."/>
            <person name="Zhang H.B."/>
            <person name="Liu Y."/>
            <person name="Hu-Tang G.R."/>
            <person name="Wang J.P."/>
            <person name="Wang J.H."/>
            <person name="Sun Y.H."/>
            <person name="Ni S.B."/>
            <person name="Chen W.B."/>
            <person name="Zhang X.C."/>
            <person name="Jiao Y.N."/>
            <person name="Eichler E.E."/>
            <person name="Li G.H."/>
            <person name="Liu X."/>
            <person name="Gao L.Z."/>
        </authorList>
    </citation>
    <scope>NUCLEOTIDE SEQUENCE [LARGE SCALE GENOMIC DNA]</scope>
    <source>
        <strain evidence="7">cv. GT1</strain>
        <tissue evidence="6">Leaf</tissue>
    </source>
</reference>
<dbReference type="CDD" id="cd01837">
    <property type="entry name" value="SGNH_plant_lipase_like"/>
    <property type="match status" value="1"/>
</dbReference>